<dbReference type="GO" id="GO:0003700">
    <property type="term" value="F:DNA-binding transcription factor activity"/>
    <property type="evidence" value="ECO:0007669"/>
    <property type="project" value="InterPro"/>
</dbReference>
<reference evidence="3" key="1">
    <citation type="submission" date="2020-02" db="EMBL/GenBank/DDBJ databases">
        <authorList>
            <person name="Meier V. D."/>
        </authorList>
    </citation>
    <scope>NUCLEOTIDE SEQUENCE</scope>
    <source>
        <strain evidence="3">AVDCRST_MAG85</strain>
    </source>
</reference>
<dbReference type="Pfam" id="PF13411">
    <property type="entry name" value="MerR_1"/>
    <property type="match status" value="1"/>
</dbReference>
<sequence length="133" mass="14760">MKSSDLLTIGRLAARFGLATHVLRFWEEQGLLLPDERVSGRRLYDADHASARITMILRGKDMGLSLAEIGRLLSTPPDTHVEQLREHRAALDAQIERLEAAKALIDHAIDCHAPELTRCPEFQDVARAASPVS</sequence>
<dbReference type="AlphaFoldDB" id="A0A6J4TWW4"/>
<keyword evidence="1" id="KW-0238">DNA-binding</keyword>
<evidence type="ECO:0000259" key="2">
    <source>
        <dbReference type="PROSITE" id="PS50937"/>
    </source>
</evidence>
<dbReference type="InterPro" id="IPR000551">
    <property type="entry name" value="MerR-type_HTH_dom"/>
</dbReference>
<protein>
    <recommendedName>
        <fullName evidence="2">HTH merR-type domain-containing protein</fullName>
    </recommendedName>
</protein>
<dbReference type="EMBL" id="CADCVT010000447">
    <property type="protein sequence ID" value="CAA9534360.1"/>
    <property type="molecule type" value="Genomic_DNA"/>
</dbReference>
<dbReference type="PANTHER" id="PTHR30204">
    <property type="entry name" value="REDOX-CYCLING DRUG-SENSING TRANSCRIPTIONAL ACTIVATOR SOXR"/>
    <property type="match status" value="1"/>
</dbReference>
<evidence type="ECO:0000256" key="1">
    <source>
        <dbReference type="ARBA" id="ARBA00023125"/>
    </source>
</evidence>
<feature type="domain" description="HTH merR-type" evidence="2">
    <location>
        <begin position="6"/>
        <end position="75"/>
    </location>
</feature>
<dbReference type="InterPro" id="IPR047057">
    <property type="entry name" value="MerR_fam"/>
</dbReference>
<proteinExistence type="predicted"/>
<name>A0A6J4TWW4_9ACTN</name>
<dbReference type="PANTHER" id="PTHR30204:SF93">
    <property type="entry name" value="HTH MERR-TYPE DOMAIN-CONTAINING PROTEIN"/>
    <property type="match status" value="1"/>
</dbReference>
<accession>A0A6J4TWW4</accession>
<dbReference type="SMART" id="SM00422">
    <property type="entry name" value="HTH_MERR"/>
    <property type="match status" value="1"/>
</dbReference>
<dbReference type="Gene3D" id="1.10.1660.10">
    <property type="match status" value="1"/>
</dbReference>
<organism evidence="3">
    <name type="scientific">uncultured Solirubrobacteraceae bacterium</name>
    <dbReference type="NCBI Taxonomy" id="1162706"/>
    <lineage>
        <taxon>Bacteria</taxon>
        <taxon>Bacillati</taxon>
        <taxon>Actinomycetota</taxon>
        <taxon>Thermoleophilia</taxon>
        <taxon>Solirubrobacterales</taxon>
        <taxon>Solirubrobacteraceae</taxon>
        <taxon>environmental samples</taxon>
    </lineage>
</organism>
<gene>
    <name evidence="3" type="ORF">AVDCRST_MAG85-3961</name>
</gene>
<dbReference type="InterPro" id="IPR009061">
    <property type="entry name" value="DNA-bd_dom_put_sf"/>
</dbReference>
<dbReference type="PROSITE" id="PS50937">
    <property type="entry name" value="HTH_MERR_2"/>
    <property type="match status" value="1"/>
</dbReference>
<dbReference type="GO" id="GO:0003677">
    <property type="term" value="F:DNA binding"/>
    <property type="evidence" value="ECO:0007669"/>
    <property type="project" value="UniProtKB-KW"/>
</dbReference>
<evidence type="ECO:0000313" key="3">
    <source>
        <dbReference type="EMBL" id="CAA9534360.1"/>
    </source>
</evidence>
<dbReference type="SUPFAM" id="SSF46955">
    <property type="entry name" value="Putative DNA-binding domain"/>
    <property type="match status" value="1"/>
</dbReference>